<keyword evidence="2" id="KW-1133">Transmembrane helix</keyword>
<feature type="compositionally biased region" description="Basic residues" evidence="1">
    <location>
        <begin position="36"/>
        <end position="45"/>
    </location>
</feature>
<name>A0A1X0NV14_9TRYP</name>
<comment type="caution">
    <text evidence="3">The sequence shown here is derived from an EMBL/GenBank/DDBJ whole genome shotgun (WGS) entry which is preliminary data.</text>
</comment>
<feature type="transmembrane region" description="Helical" evidence="2">
    <location>
        <begin position="132"/>
        <end position="160"/>
    </location>
</feature>
<organism evidence="3 4">
    <name type="scientific">Trypanosoma theileri</name>
    <dbReference type="NCBI Taxonomy" id="67003"/>
    <lineage>
        <taxon>Eukaryota</taxon>
        <taxon>Discoba</taxon>
        <taxon>Euglenozoa</taxon>
        <taxon>Kinetoplastea</taxon>
        <taxon>Metakinetoplastina</taxon>
        <taxon>Trypanosomatida</taxon>
        <taxon>Trypanosomatidae</taxon>
        <taxon>Trypanosoma</taxon>
    </lineage>
</organism>
<feature type="region of interest" description="Disordered" evidence="1">
    <location>
        <begin position="1"/>
        <end position="95"/>
    </location>
</feature>
<dbReference type="VEuPathDB" id="TriTrypDB:TM35_000173230"/>
<dbReference type="EMBL" id="NBCO01000017">
    <property type="protein sequence ID" value="ORC88451.1"/>
    <property type="molecule type" value="Genomic_DNA"/>
</dbReference>
<keyword evidence="2" id="KW-0472">Membrane</keyword>
<dbReference type="Proteomes" id="UP000192257">
    <property type="component" value="Unassembled WGS sequence"/>
</dbReference>
<keyword evidence="4" id="KW-1185">Reference proteome</keyword>
<dbReference type="GeneID" id="39986182"/>
<proteinExistence type="predicted"/>
<dbReference type="RefSeq" id="XP_028882517.1">
    <property type="nucleotide sequence ID" value="XM_029026402.1"/>
</dbReference>
<sequence>MLGVSGVPPDAQYFNIPLSGWRPGSRANVAQPSRVTGRRGPRRKKVPPENPRRLAGPGSGRGRGCAEAPLANRSGEMEKNGPGHPKISGSPSRHPLPGPSWDGGCDCPPLFRLETVGAFRVAGRAREKKKRVVVPFFFVFFLVCGFCWFFFLFYFLVAFFPCGASCGA</sequence>
<evidence type="ECO:0000313" key="4">
    <source>
        <dbReference type="Proteomes" id="UP000192257"/>
    </source>
</evidence>
<gene>
    <name evidence="3" type="ORF">TM35_000173230</name>
</gene>
<reference evidence="3 4" key="1">
    <citation type="submission" date="2017-03" db="EMBL/GenBank/DDBJ databases">
        <title>An alternative strategy for trypanosome survival in the mammalian bloodstream revealed through genome and transcriptome analysis of the ubiquitous bovine parasite Trypanosoma (Megatrypanum) theileri.</title>
        <authorList>
            <person name="Kelly S."/>
            <person name="Ivens A."/>
            <person name="Mott A."/>
            <person name="O'Neill E."/>
            <person name="Emms D."/>
            <person name="Macleod O."/>
            <person name="Voorheis P."/>
            <person name="Matthews J."/>
            <person name="Matthews K."/>
            <person name="Carrington M."/>
        </authorList>
    </citation>
    <scope>NUCLEOTIDE SEQUENCE [LARGE SCALE GENOMIC DNA]</scope>
    <source>
        <strain evidence="3">Edinburgh</strain>
    </source>
</reference>
<accession>A0A1X0NV14</accession>
<evidence type="ECO:0000256" key="1">
    <source>
        <dbReference type="SAM" id="MobiDB-lite"/>
    </source>
</evidence>
<keyword evidence="2" id="KW-0812">Transmembrane</keyword>
<dbReference type="AlphaFoldDB" id="A0A1X0NV14"/>
<evidence type="ECO:0000256" key="2">
    <source>
        <dbReference type="SAM" id="Phobius"/>
    </source>
</evidence>
<protein>
    <submittedName>
        <fullName evidence="3">Uncharacterized protein</fullName>
    </submittedName>
</protein>
<evidence type="ECO:0000313" key="3">
    <source>
        <dbReference type="EMBL" id="ORC88451.1"/>
    </source>
</evidence>